<comment type="caution">
    <text evidence="1">The sequence shown here is derived from an EMBL/GenBank/DDBJ whole genome shotgun (WGS) entry which is preliminary data.</text>
</comment>
<gene>
    <name evidence="1" type="ORF">GS441_22035</name>
</gene>
<organism evidence="1 2">
    <name type="scientific">Rhodococcus hoagii</name>
    <name type="common">Corynebacterium equii</name>
    <dbReference type="NCBI Taxonomy" id="43767"/>
    <lineage>
        <taxon>Bacteria</taxon>
        <taxon>Bacillati</taxon>
        <taxon>Actinomycetota</taxon>
        <taxon>Actinomycetes</taxon>
        <taxon>Mycobacteriales</taxon>
        <taxon>Nocardiaceae</taxon>
        <taxon>Prescottella</taxon>
    </lineage>
</organism>
<dbReference type="EMBL" id="WUXR01000017">
    <property type="protein sequence ID" value="MBM4567999.1"/>
    <property type="molecule type" value="Genomic_DNA"/>
</dbReference>
<accession>A0A9Q2PGQ5</accession>
<sequence>MTSPSGHTPDRMLDGLSGIEAWSKKSRAEYEDEMLGRVVGSTTKINLFSLAVQAIRNGLASLFGIVDGHTVELAGLQDTTQKLEGVIGYAHGYITGGWSGQLGPAKRSVTGVIGTTVGVTRQSGAYYLHSKGLWVADARMNIDQAGFAVGTTTELQIRVYSPGGSLHAIAVSLHNTGARHPHVVHLPFTVPSAGYYVEFWADVPVARNAWGGSQFNGFSVEKRSLEET</sequence>
<reference evidence="1" key="1">
    <citation type="submission" date="2019-11" db="EMBL/GenBank/DDBJ databases">
        <title>Spread of Macrolides and rifampicin resistant Rhodococcus equi in clinical isolates in the USA.</title>
        <authorList>
            <person name="Alvarez-Narvaez S."/>
            <person name="Huber L."/>
            <person name="Cohen N.D."/>
            <person name="Slovis N."/>
            <person name="Greiter M."/>
            <person name="Giguere S."/>
            <person name="Hart K."/>
        </authorList>
    </citation>
    <scope>NUCLEOTIDE SEQUENCE</scope>
    <source>
        <strain evidence="1">Lh_17</strain>
    </source>
</reference>
<name>A0A9Q2PGQ5_RHOHA</name>
<proteinExistence type="predicted"/>
<dbReference type="AlphaFoldDB" id="A0A9Q2PGQ5"/>
<dbReference type="RefSeq" id="WP_139812301.1">
    <property type="nucleotide sequence ID" value="NZ_AP025268.1"/>
</dbReference>
<evidence type="ECO:0000313" key="2">
    <source>
        <dbReference type="Proteomes" id="UP000808906"/>
    </source>
</evidence>
<protein>
    <submittedName>
        <fullName evidence="1">Uncharacterized protein</fullName>
    </submittedName>
</protein>
<dbReference type="Proteomes" id="UP000808906">
    <property type="component" value="Unassembled WGS sequence"/>
</dbReference>
<evidence type="ECO:0000313" key="1">
    <source>
        <dbReference type="EMBL" id="MBM4567999.1"/>
    </source>
</evidence>